<organism evidence="1 2">
    <name type="scientific">Argiope bruennichi</name>
    <name type="common">Wasp spider</name>
    <name type="synonym">Aranea bruennichi</name>
    <dbReference type="NCBI Taxonomy" id="94029"/>
    <lineage>
        <taxon>Eukaryota</taxon>
        <taxon>Metazoa</taxon>
        <taxon>Ecdysozoa</taxon>
        <taxon>Arthropoda</taxon>
        <taxon>Chelicerata</taxon>
        <taxon>Arachnida</taxon>
        <taxon>Araneae</taxon>
        <taxon>Araneomorphae</taxon>
        <taxon>Entelegynae</taxon>
        <taxon>Araneoidea</taxon>
        <taxon>Araneidae</taxon>
        <taxon>Argiope</taxon>
    </lineage>
</organism>
<dbReference type="EMBL" id="JABXBU010001863">
    <property type="protein sequence ID" value="KAF8783189.1"/>
    <property type="molecule type" value="Genomic_DNA"/>
</dbReference>
<evidence type="ECO:0000313" key="2">
    <source>
        <dbReference type="Proteomes" id="UP000807504"/>
    </source>
</evidence>
<proteinExistence type="predicted"/>
<sequence>MLPASQKKMGSVKLAENEFGGFQFTGLTNQSDSTCARVSPEIEAPVDFVPQSELQEMHNSVKPFPSFTANTLHLQEIALLEKFLNIWKDKPGIDRTTKKCMFYLQKASKQEVEVCFLLSEALPRQPYIKVTMKNVKNFVIYRKHENSVSASH</sequence>
<keyword evidence="2" id="KW-1185">Reference proteome</keyword>
<gene>
    <name evidence="1" type="ORF">HNY73_013385</name>
</gene>
<evidence type="ECO:0000313" key="1">
    <source>
        <dbReference type="EMBL" id="KAF8783189.1"/>
    </source>
</evidence>
<protein>
    <submittedName>
        <fullName evidence="1">Uncharacterized protein</fullName>
    </submittedName>
</protein>
<reference evidence="1" key="2">
    <citation type="submission" date="2020-06" db="EMBL/GenBank/DDBJ databases">
        <authorList>
            <person name="Sheffer M."/>
        </authorList>
    </citation>
    <scope>NUCLEOTIDE SEQUENCE</scope>
</reference>
<name>A0A8T0F2K2_ARGBR</name>
<dbReference type="AlphaFoldDB" id="A0A8T0F2K2"/>
<comment type="caution">
    <text evidence="1">The sequence shown here is derived from an EMBL/GenBank/DDBJ whole genome shotgun (WGS) entry which is preliminary data.</text>
</comment>
<reference evidence="1" key="1">
    <citation type="journal article" date="2020" name="bioRxiv">
        <title>Chromosome-level reference genome of the European wasp spider Argiope bruennichi: a resource for studies on range expansion and evolutionary adaptation.</title>
        <authorList>
            <person name="Sheffer M.M."/>
            <person name="Hoppe A."/>
            <person name="Krehenwinkel H."/>
            <person name="Uhl G."/>
            <person name="Kuss A.W."/>
            <person name="Jensen L."/>
            <person name="Jensen C."/>
            <person name="Gillespie R.G."/>
            <person name="Hoff K.J."/>
            <person name="Prost S."/>
        </authorList>
    </citation>
    <scope>NUCLEOTIDE SEQUENCE</scope>
</reference>
<accession>A0A8T0F2K2</accession>
<dbReference type="Proteomes" id="UP000807504">
    <property type="component" value="Unassembled WGS sequence"/>
</dbReference>